<evidence type="ECO:0000256" key="5">
    <source>
        <dbReference type="SAM" id="MobiDB-lite"/>
    </source>
</evidence>
<dbReference type="InterPro" id="IPR029071">
    <property type="entry name" value="Ubiquitin-like_domsf"/>
</dbReference>
<feature type="region of interest" description="Disordered" evidence="5">
    <location>
        <begin position="634"/>
        <end position="670"/>
    </location>
</feature>
<keyword evidence="4 6" id="KW-0472">Membrane</keyword>
<evidence type="ECO:0000313" key="9">
    <source>
        <dbReference type="Proteomes" id="UP000192927"/>
    </source>
</evidence>
<dbReference type="InterPro" id="IPR000626">
    <property type="entry name" value="Ubiquitin-like_dom"/>
</dbReference>
<feature type="compositionally biased region" description="Low complexity" evidence="5">
    <location>
        <begin position="114"/>
        <end position="126"/>
    </location>
</feature>
<evidence type="ECO:0000256" key="4">
    <source>
        <dbReference type="ARBA" id="ARBA00023136"/>
    </source>
</evidence>
<reference evidence="9" key="1">
    <citation type="submission" date="2017-03" db="EMBL/GenBank/DDBJ databases">
        <authorList>
            <person name="Sharma R."/>
            <person name="Thines M."/>
        </authorList>
    </citation>
    <scope>NUCLEOTIDE SEQUENCE [LARGE SCALE GENOMIC DNA]</scope>
</reference>
<dbReference type="Gene3D" id="3.10.20.90">
    <property type="entry name" value="Phosphatidylinositol 3-kinase Catalytic Subunit, Chain A, domain 1"/>
    <property type="match status" value="1"/>
</dbReference>
<name>A0A1W5CSL7_9LECA</name>
<accession>A0A1W5CSL7</accession>
<feature type="region of interest" description="Disordered" evidence="5">
    <location>
        <begin position="724"/>
        <end position="785"/>
    </location>
</feature>
<organism evidence="8 9">
    <name type="scientific">Lasallia pustulata</name>
    <dbReference type="NCBI Taxonomy" id="136370"/>
    <lineage>
        <taxon>Eukaryota</taxon>
        <taxon>Fungi</taxon>
        <taxon>Dikarya</taxon>
        <taxon>Ascomycota</taxon>
        <taxon>Pezizomycotina</taxon>
        <taxon>Lecanoromycetes</taxon>
        <taxon>OSLEUM clade</taxon>
        <taxon>Umbilicariomycetidae</taxon>
        <taxon>Umbilicariales</taxon>
        <taxon>Umbilicariaceae</taxon>
        <taxon>Lasallia</taxon>
    </lineage>
</organism>
<dbReference type="CDD" id="cd17039">
    <property type="entry name" value="Ubl_ubiquitin_like"/>
    <property type="match status" value="1"/>
</dbReference>
<evidence type="ECO:0000256" key="3">
    <source>
        <dbReference type="ARBA" id="ARBA00022989"/>
    </source>
</evidence>
<feature type="compositionally biased region" description="Low complexity" evidence="5">
    <location>
        <begin position="455"/>
        <end position="467"/>
    </location>
</feature>
<keyword evidence="2 6" id="KW-0812">Transmembrane</keyword>
<evidence type="ECO:0000259" key="7">
    <source>
        <dbReference type="PROSITE" id="PS50053"/>
    </source>
</evidence>
<evidence type="ECO:0000256" key="6">
    <source>
        <dbReference type="SAM" id="Phobius"/>
    </source>
</evidence>
<dbReference type="Proteomes" id="UP000192927">
    <property type="component" value="Unassembled WGS sequence"/>
</dbReference>
<feature type="compositionally biased region" description="Polar residues" evidence="5">
    <location>
        <begin position="403"/>
        <end position="418"/>
    </location>
</feature>
<feature type="domain" description="Ubiquitin-like" evidence="7">
    <location>
        <begin position="18"/>
        <end position="78"/>
    </location>
</feature>
<proteinExistence type="predicted"/>
<feature type="transmembrane region" description="Helical" evidence="6">
    <location>
        <begin position="598"/>
        <end position="617"/>
    </location>
</feature>
<evidence type="ECO:0000256" key="1">
    <source>
        <dbReference type="ARBA" id="ARBA00004370"/>
    </source>
</evidence>
<dbReference type="PANTHER" id="PTHR12943:SF27">
    <property type="entry name" value="HOMOCYSTEINE-INDUCED ENDOPLASMIC RETICULUM PROTEIN, ISOFORM A"/>
    <property type="match status" value="1"/>
</dbReference>
<dbReference type="EMBL" id="FWEW01000140">
    <property type="protein sequence ID" value="SLM33847.1"/>
    <property type="molecule type" value="Genomic_DNA"/>
</dbReference>
<feature type="region of interest" description="Disordered" evidence="5">
    <location>
        <begin position="282"/>
        <end position="319"/>
    </location>
</feature>
<dbReference type="PROSITE" id="PS50053">
    <property type="entry name" value="UBIQUITIN_2"/>
    <property type="match status" value="1"/>
</dbReference>
<comment type="subcellular location">
    <subcellularLocation>
        <location evidence="1">Membrane</location>
    </subcellularLocation>
</comment>
<feature type="region of interest" description="Disordered" evidence="5">
    <location>
        <begin position="403"/>
        <end position="467"/>
    </location>
</feature>
<dbReference type="SUPFAM" id="SSF54236">
    <property type="entry name" value="Ubiquitin-like"/>
    <property type="match status" value="1"/>
</dbReference>
<protein>
    <submittedName>
        <fullName evidence="8">Ubiquitin-related domain</fullName>
    </submittedName>
</protein>
<feature type="compositionally biased region" description="Low complexity" evidence="5">
    <location>
        <begin position="758"/>
        <end position="785"/>
    </location>
</feature>
<dbReference type="GO" id="GO:0030968">
    <property type="term" value="P:endoplasmic reticulum unfolded protein response"/>
    <property type="evidence" value="ECO:0007669"/>
    <property type="project" value="TreeGrafter"/>
</dbReference>
<feature type="compositionally biased region" description="Basic and acidic residues" evidence="5">
    <location>
        <begin position="724"/>
        <end position="743"/>
    </location>
</feature>
<dbReference type="AlphaFoldDB" id="A0A1W5CSL7"/>
<keyword evidence="9" id="KW-1185">Reference proteome</keyword>
<dbReference type="GO" id="GO:0016020">
    <property type="term" value="C:membrane"/>
    <property type="evidence" value="ECO:0007669"/>
    <property type="project" value="UniProtKB-SubCell"/>
</dbReference>
<sequence>MDTNEASSTALADGSGAQTIVLHVLSPSTEVPKKLTFSSVPTSTTVGELKLKIRDAVATKPAPERQRLIYRGKALTNNVIMLRDVFGQDTINSAEPLSLHLVLPPTAENPYPPSSVSSSRPRPASSEFQALTPPRPASSGFQAPTPPRPASTGQLPTNAPHVRPMPGQGFMREGTDGAPPPPAMPWQNMQVHQGPLAPHTAQHLNHHLAALTQQLGLPFPMPGMNNPPGLPHNQNQTGPWQQPPHMNPSFHQTLAQQQQARAAAGLDGVGNLAGDLHQRAESPMIAQQRDQSTTPGDGQGPRDAGNTTTIVREGQGPHGAHWRMTINGSIATFPGIGSNFNGGMNGGERAMPDSSIISPHGPTAEPTGTPNMRQPLRSLGSSSTEQTAANLIERQSQHIRNSLAQMQQRASSLEQNTPREGLGPTQIARPSNLTMRAEQARTPTGVNESNTIAESSTAASTSTTSPSPMVYLLSSPSGPRALLMTHSEMYTTPFLGVSSINGGSHAIFHHGPGIAAQATATGRDDAINGQPVLAQSAQHGEVVAQPQQQQPQQEVQPNPARDIFRIVLPLGGHVWLLIRLFGFVYFFTSGAGWRRTILLGLCAILVFVAQTGVFRPLQQTIWEPLRRHVEGLMPVAGNNPPNADGRAARGDSVTERGNAGGQGELDPREVADRLLREQRNRDGDFIRRNLRRAERAVAFFLASLVPGVGERHIAARDAAEAERLAAERAAQERAQREAEEAARPQDGTAAGTRDEGNSAEAGGASPSGEAQGSQQQQQQQPLIEI</sequence>
<feature type="region of interest" description="Disordered" evidence="5">
    <location>
        <begin position="109"/>
        <end position="176"/>
    </location>
</feature>
<feature type="compositionally biased region" description="Polar residues" evidence="5">
    <location>
        <begin position="441"/>
        <end position="454"/>
    </location>
</feature>
<dbReference type="InterPro" id="IPR039751">
    <property type="entry name" value="HERPUD1/2"/>
</dbReference>
<dbReference type="PANTHER" id="PTHR12943">
    <property type="entry name" value="HOMOCYSTEINE-RESPONSIVE ENDOPLASMIC RETICULUM-RESIDENT UNIQUITIN-LIKE DOMAIN HERPUD PROTEIN FAMILY MEMBER"/>
    <property type="match status" value="1"/>
</dbReference>
<evidence type="ECO:0000256" key="2">
    <source>
        <dbReference type="ARBA" id="ARBA00022692"/>
    </source>
</evidence>
<keyword evidence="3 6" id="KW-1133">Transmembrane helix</keyword>
<feature type="region of interest" description="Disordered" evidence="5">
    <location>
        <begin position="346"/>
        <end position="370"/>
    </location>
</feature>
<evidence type="ECO:0000313" key="8">
    <source>
        <dbReference type="EMBL" id="SLM33847.1"/>
    </source>
</evidence>
<feature type="transmembrane region" description="Helical" evidence="6">
    <location>
        <begin position="566"/>
        <end position="586"/>
    </location>
</feature>